<feature type="transmembrane region" description="Helical" evidence="6">
    <location>
        <begin position="228"/>
        <end position="247"/>
    </location>
</feature>
<evidence type="ECO:0000256" key="4">
    <source>
        <dbReference type="ARBA" id="ARBA00022989"/>
    </source>
</evidence>
<feature type="transmembrane region" description="Helical" evidence="6">
    <location>
        <begin position="393"/>
        <end position="414"/>
    </location>
</feature>
<sequence length="533" mass="55198">MTEPDARTPKVFSLAILPLIVVLSALGAIVGLQLITTLGVTTNTGLIGALVAMGAGRIPFALFRTYRSKQVQNLAQSAVSAACFGAANAMLLPIGIPYLLGRQDLIMPLFAGVSCATFLDAFMLYRLFGTTAFPESGAWPSGVAIAETIRLGDSGGRKVAVMVGGMALGLAGYAASIPMAAFGTALIGNAWALSMFSAGLLAAGYGVAARLGHAIAASFPDVAPDPHFLPHGMLAGASIVALIQVVHTLLRRDARADLSGRRKPGRTLAMGLSAFLVLVVGLSAVSGVASGMSPKLLIVFVLYTAFSAFVHEVVVGLAAMHSGWFPAFAIALITLLLGGLVGFPLPALAILVGFTSATGPAFADMGYDLKAGFLLRGSGADPALEREGRHQQFLAACVAFVTAGAVVMLTWRGYFSHDLFSPATRVFAATIHGSVHASVARSLLFWALPGIMLQTLGGQRRQLGVLLATGLLIGKTHAGWAVLAGLVVRAVWTRLNRSGDHSAMRIFAGGAIAADALSSFLTSFTGAFHQDRK</sequence>
<dbReference type="EMBL" id="JABEQK010000011">
    <property type="protein sequence ID" value="MBB2206101.1"/>
    <property type="molecule type" value="Genomic_DNA"/>
</dbReference>
<evidence type="ECO:0000256" key="6">
    <source>
        <dbReference type="SAM" id="Phobius"/>
    </source>
</evidence>
<feature type="transmembrane region" description="Helical" evidence="6">
    <location>
        <begin position="296"/>
        <end position="319"/>
    </location>
</feature>
<feature type="transmembrane region" description="Helical" evidence="6">
    <location>
        <begin position="78"/>
        <end position="99"/>
    </location>
</feature>
<evidence type="ECO:0000313" key="7">
    <source>
        <dbReference type="EMBL" id="MBB2206101.1"/>
    </source>
</evidence>
<evidence type="ECO:0000313" key="8">
    <source>
        <dbReference type="Proteomes" id="UP000540556"/>
    </source>
</evidence>
<keyword evidence="5 6" id="KW-0472">Membrane</keyword>
<feature type="transmembrane region" description="Helical" evidence="6">
    <location>
        <begin position="105"/>
        <end position="125"/>
    </location>
</feature>
<name>A0A7W4KFQ7_9PROT</name>
<feature type="transmembrane region" description="Helical" evidence="6">
    <location>
        <begin position="506"/>
        <end position="528"/>
    </location>
</feature>
<comment type="subcellular location">
    <subcellularLocation>
        <location evidence="1">Membrane</location>
        <topology evidence="1">Multi-pass membrane protein</topology>
    </subcellularLocation>
</comment>
<evidence type="ECO:0000256" key="3">
    <source>
        <dbReference type="ARBA" id="ARBA00022692"/>
    </source>
</evidence>
<organism evidence="7 8">
    <name type="scientific">Gluconacetobacter takamatsuzukensis</name>
    <dbReference type="NCBI Taxonomy" id="1286190"/>
    <lineage>
        <taxon>Bacteria</taxon>
        <taxon>Pseudomonadati</taxon>
        <taxon>Pseudomonadota</taxon>
        <taxon>Alphaproteobacteria</taxon>
        <taxon>Acetobacterales</taxon>
        <taxon>Acetobacteraceae</taxon>
        <taxon>Gluconacetobacter</taxon>
    </lineage>
</organism>
<feature type="transmembrane region" description="Helical" evidence="6">
    <location>
        <begin position="12"/>
        <end position="35"/>
    </location>
</feature>
<dbReference type="InterPro" id="IPR004813">
    <property type="entry name" value="OPT"/>
</dbReference>
<evidence type="ECO:0000256" key="2">
    <source>
        <dbReference type="ARBA" id="ARBA00022448"/>
    </source>
</evidence>
<feature type="transmembrane region" description="Helical" evidence="6">
    <location>
        <begin position="267"/>
        <end position="289"/>
    </location>
</feature>
<dbReference type="AlphaFoldDB" id="A0A7W4KFQ7"/>
<protein>
    <submittedName>
        <fullName evidence="7">OPT family oligopeptide transporter</fullName>
    </submittedName>
</protein>
<proteinExistence type="predicted"/>
<evidence type="ECO:0000256" key="5">
    <source>
        <dbReference type="ARBA" id="ARBA00023136"/>
    </source>
</evidence>
<dbReference type="GO" id="GO:0016020">
    <property type="term" value="C:membrane"/>
    <property type="evidence" value="ECO:0007669"/>
    <property type="project" value="UniProtKB-SubCell"/>
</dbReference>
<evidence type="ECO:0000256" key="1">
    <source>
        <dbReference type="ARBA" id="ARBA00004141"/>
    </source>
</evidence>
<dbReference type="RefSeq" id="WP_182950634.1">
    <property type="nucleotide sequence ID" value="NZ_JABEQK010000011.1"/>
</dbReference>
<feature type="transmembrane region" description="Helical" evidence="6">
    <location>
        <begin position="188"/>
        <end position="208"/>
    </location>
</feature>
<feature type="transmembrane region" description="Helical" evidence="6">
    <location>
        <begin position="426"/>
        <end position="451"/>
    </location>
</feature>
<dbReference type="Pfam" id="PF03169">
    <property type="entry name" value="OPT"/>
    <property type="match status" value="1"/>
</dbReference>
<dbReference type="Proteomes" id="UP000540556">
    <property type="component" value="Unassembled WGS sequence"/>
</dbReference>
<keyword evidence="8" id="KW-1185">Reference proteome</keyword>
<feature type="transmembrane region" description="Helical" evidence="6">
    <location>
        <begin position="325"/>
        <end position="352"/>
    </location>
</feature>
<gene>
    <name evidence="7" type="ORF">HLH27_13910</name>
</gene>
<comment type="caution">
    <text evidence="7">The sequence shown here is derived from an EMBL/GenBank/DDBJ whole genome shotgun (WGS) entry which is preliminary data.</text>
</comment>
<keyword evidence="3 6" id="KW-0812">Transmembrane</keyword>
<feature type="transmembrane region" description="Helical" evidence="6">
    <location>
        <begin position="159"/>
        <end position="182"/>
    </location>
</feature>
<keyword evidence="4 6" id="KW-1133">Transmembrane helix</keyword>
<accession>A0A7W4KFQ7</accession>
<feature type="transmembrane region" description="Helical" evidence="6">
    <location>
        <begin position="47"/>
        <end position="66"/>
    </location>
</feature>
<dbReference type="GO" id="GO:0035673">
    <property type="term" value="F:oligopeptide transmembrane transporter activity"/>
    <property type="evidence" value="ECO:0007669"/>
    <property type="project" value="InterPro"/>
</dbReference>
<keyword evidence="2" id="KW-0813">Transport</keyword>
<feature type="transmembrane region" description="Helical" evidence="6">
    <location>
        <begin position="463"/>
        <end position="486"/>
    </location>
</feature>
<reference evidence="7 8" key="1">
    <citation type="submission" date="2020-04" db="EMBL/GenBank/DDBJ databases">
        <title>Description of novel Gluconacetobacter.</title>
        <authorList>
            <person name="Sombolestani A."/>
        </authorList>
    </citation>
    <scope>NUCLEOTIDE SEQUENCE [LARGE SCALE GENOMIC DNA]</scope>
    <source>
        <strain evidence="7 8">LMG 27800</strain>
    </source>
</reference>